<dbReference type="GO" id="GO:0003743">
    <property type="term" value="F:translation initiation factor activity"/>
    <property type="evidence" value="ECO:0007669"/>
    <property type="project" value="UniProtKB-KW"/>
</dbReference>
<evidence type="ECO:0000313" key="10">
    <source>
        <dbReference type="EMBL" id="KAL3122547.1"/>
    </source>
</evidence>
<accession>A0ABD2M645</accession>
<feature type="repeat" description="WD" evidence="8">
    <location>
        <begin position="550"/>
        <end position="586"/>
    </location>
</feature>
<evidence type="ECO:0000256" key="5">
    <source>
        <dbReference type="ARBA" id="ARBA00022917"/>
    </source>
</evidence>
<evidence type="ECO:0000256" key="6">
    <source>
        <dbReference type="ARBA" id="ARBA00038394"/>
    </source>
</evidence>
<keyword evidence="3 8" id="KW-0853">WD repeat</keyword>
<dbReference type="InterPro" id="IPR019775">
    <property type="entry name" value="WD40_repeat_CS"/>
</dbReference>
<dbReference type="SMART" id="SM00320">
    <property type="entry name" value="WD40"/>
    <property type="match status" value="6"/>
</dbReference>
<dbReference type="AlphaFoldDB" id="A0ABD2M645"/>
<comment type="similarity">
    <text evidence="6">Belongs to the WD repeat STRAP family.</text>
</comment>
<evidence type="ECO:0000313" key="11">
    <source>
        <dbReference type="Proteomes" id="UP001620626"/>
    </source>
</evidence>
<dbReference type="Proteomes" id="UP001620626">
    <property type="component" value="Unassembled WGS sequence"/>
</dbReference>
<dbReference type="InterPro" id="IPR015943">
    <property type="entry name" value="WD40/YVTN_repeat-like_dom_sf"/>
</dbReference>
<dbReference type="Pfam" id="PF24805">
    <property type="entry name" value="EIF3I"/>
    <property type="match status" value="1"/>
</dbReference>
<keyword evidence="11" id="KW-1185">Reference proteome</keyword>
<dbReference type="PROSITE" id="PS00678">
    <property type="entry name" value="WD_REPEATS_1"/>
    <property type="match status" value="1"/>
</dbReference>
<evidence type="ECO:0000259" key="9">
    <source>
        <dbReference type="Pfam" id="PF16201"/>
    </source>
</evidence>
<gene>
    <name evidence="10" type="ORF">niasHT_003083</name>
</gene>
<dbReference type="InterPro" id="IPR001680">
    <property type="entry name" value="WD40_rpt"/>
</dbReference>
<proteinExistence type="inferred from homology"/>
<keyword evidence="2" id="KW-0396">Initiation factor</keyword>
<evidence type="ECO:0000256" key="7">
    <source>
        <dbReference type="ARBA" id="ARBA00040390"/>
    </source>
</evidence>
<evidence type="ECO:0000256" key="4">
    <source>
        <dbReference type="ARBA" id="ARBA00022737"/>
    </source>
</evidence>
<name>A0ABD2M645_9BILA</name>
<dbReference type="InterPro" id="IPR032436">
    <property type="entry name" value="URB1_C"/>
</dbReference>
<reference evidence="10 11" key="1">
    <citation type="submission" date="2024-10" db="EMBL/GenBank/DDBJ databases">
        <authorList>
            <person name="Kim D."/>
        </authorList>
    </citation>
    <scope>NUCLEOTIDE SEQUENCE [LARGE SCALE GENOMIC DNA]</scope>
    <source>
        <strain evidence="10">BH-2024</strain>
    </source>
</reference>
<evidence type="ECO:0000256" key="8">
    <source>
        <dbReference type="PROSITE-ProRule" id="PRU00221"/>
    </source>
</evidence>
<dbReference type="PANTHER" id="PTHR19877:SF1">
    <property type="entry name" value="EUKARYOTIC TRANSLATION INITIATION FACTOR 3 SUBUNIT I"/>
    <property type="match status" value="1"/>
</dbReference>
<dbReference type="PANTHER" id="PTHR19877">
    <property type="entry name" value="EUKARYOTIC TRANSLATION INITIATION FACTOR 3 SUBUNIT I"/>
    <property type="match status" value="1"/>
</dbReference>
<dbReference type="PROSITE" id="PS50294">
    <property type="entry name" value="WD_REPEATS_REGION"/>
    <property type="match status" value="2"/>
</dbReference>
<dbReference type="EMBL" id="JBICBT010000133">
    <property type="protein sequence ID" value="KAL3122547.1"/>
    <property type="molecule type" value="Genomic_DNA"/>
</dbReference>
<dbReference type="SUPFAM" id="SSF50978">
    <property type="entry name" value="WD40 repeat-like"/>
    <property type="match status" value="1"/>
</dbReference>
<dbReference type="PROSITE" id="PS50082">
    <property type="entry name" value="WD_REPEATS_2"/>
    <property type="match status" value="2"/>
</dbReference>
<feature type="domain" description="URB1 C-terminal" evidence="9">
    <location>
        <begin position="211"/>
        <end position="404"/>
    </location>
</feature>
<dbReference type="Gene3D" id="2.130.10.10">
    <property type="entry name" value="YVTN repeat-like/Quinoprotein amine dehydrogenase"/>
    <property type="match status" value="1"/>
</dbReference>
<keyword evidence="1" id="KW-0963">Cytoplasm</keyword>
<evidence type="ECO:0000256" key="3">
    <source>
        <dbReference type="ARBA" id="ARBA00022574"/>
    </source>
</evidence>
<sequence length="825" mass="94073">MKLNDTVKTDFETTFAKFYSLICDDTEETIQRKQLKKLFSFIDTNKHNPNFRDRIGPRCDLRFLAGLLRRYQCSVSGEDRLLFSILELLEKHMSLDFRIISPLVFGPSSKTYYEELIQYGRALHKYLTPEQVLAYFDSKRMWKSLLKLAHFDRHFSVALSKGSTANAAMEIATGEIDPSCYDPRFVLRLLVQLIAPGTKLSCRPIVQSNALSFALASTSFQSADLRALAYAFLERFRGRLVELSDEHFPQRILFRHMLNVFKNSLLECNERTTHVVSQFLARIAKIILLPHEPIYAPLMSYLTQKPWLQLNSVPEFFKLFFSSSTENCLKERQWILRLLTNGIVDTQDYGAICKVFAVEYCMAIFCTPLADYWTKLLLLKVFAICVGLRSAARDLFIRLDFVTWLTNAISHPRTTPMEMFELIALFRRLVQNERANLCNETNCESEPKAKKRKKLANDSNLEMRRTLQNAKLRINANKIVAHLRSDQRIAVDSDLQKRDEHINWLKGEFCHERAITRVRLNREGDILFSASKGSAVCAWYTENGERIGTYEGHSGVVWDIDVSWDTQTMVSASGDQKVMVWDIETGVSKGFSEPGSVVRSIGLSYSGNLVVFTLNKPTTGGLPGIVVADLRDKMTQPILRDTFDDQCNACLFSHLDDHVVAGDHTGQLAMWDLRQPGAASNFTHPHKYQINDLQITADQTFIITASKDKTAQLHSAHDLQHLKTYKSNRPVNTASVSPSRDHIVLGGGEEHMEVTQTATTAEQFVARLYHLIFEEEFARFRGHFGPINSIIFDPTGDIVVSGGEDGYVRVQELDQSYKEFHFDIS</sequence>
<organism evidence="10 11">
    <name type="scientific">Heterodera trifolii</name>
    <dbReference type="NCBI Taxonomy" id="157864"/>
    <lineage>
        <taxon>Eukaryota</taxon>
        <taxon>Metazoa</taxon>
        <taxon>Ecdysozoa</taxon>
        <taxon>Nematoda</taxon>
        <taxon>Chromadorea</taxon>
        <taxon>Rhabditida</taxon>
        <taxon>Tylenchina</taxon>
        <taxon>Tylenchomorpha</taxon>
        <taxon>Tylenchoidea</taxon>
        <taxon>Heteroderidae</taxon>
        <taxon>Heteroderinae</taxon>
        <taxon>Heterodera</taxon>
    </lineage>
</organism>
<protein>
    <recommendedName>
        <fullName evidence="7">Serine-threonine kinase receptor-associated protein</fullName>
    </recommendedName>
</protein>
<evidence type="ECO:0000256" key="1">
    <source>
        <dbReference type="ARBA" id="ARBA00022490"/>
    </source>
</evidence>
<keyword evidence="4" id="KW-0677">Repeat</keyword>
<keyword evidence="5" id="KW-0648">Protein biosynthesis</keyword>
<dbReference type="InterPro" id="IPR027525">
    <property type="entry name" value="eIF3i"/>
</dbReference>
<feature type="repeat" description="WD" evidence="8">
    <location>
        <begin position="780"/>
        <end position="814"/>
    </location>
</feature>
<evidence type="ECO:0000256" key="2">
    <source>
        <dbReference type="ARBA" id="ARBA00022540"/>
    </source>
</evidence>
<dbReference type="Pfam" id="PF16201">
    <property type="entry name" value="NopRA1"/>
    <property type="match status" value="1"/>
</dbReference>
<comment type="caution">
    <text evidence="10">The sequence shown here is derived from an EMBL/GenBank/DDBJ whole genome shotgun (WGS) entry which is preliminary data.</text>
</comment>
<dbReference type="InterPro" id="IPR036322">
    <property type="entry name" value="WD40_repeat_dom_sf"/>
</dbReference>